<accession>A0A941CPA7</accession>
<dbReference type="EMBL" id="JAGSCS010000009">
    <property type="protein sequence ID" value="MBR0576255.1"/>
    <property type="molecule type" value="Genomic_DNA"/>
</dbReference>
<keyword evidence="2" id="KW-1185">Reference proteome</keyword>
<evidence type="ECO:0000313" key="1">
    <source>
        <dbReference type="EMBL" id="MBR0576255.1"/>
    </source>
</evidence>
<sequence>MTKPITVSALKKELKEMDQKALMDLILELYKSEPKVKEQLSAKFLGKEFQTDVLTEYKKKMENVFFTKNLSLPSMKKGKELISDFKKIGNEEQIMDLMLVFVECGAEFAASFGDMPQSFYSSVLTVFNDFVERMLLSGTDEFYHKIKPRVRKVLSDASEVGWGFGDGVEDLAYQLFAAFEEDNEEEQEEEE</sequence>
<name>A0A941CPA7_9CLOT</name>
<organism evidence="1 2">
    <name type="scientific">Proteiniclasticum sediminis</name>
    <dbReference type="NCBI Taxonomy" id="2804028"/>
    <lineage>
        <taxon>Bacteria</taxon>
        <taxon>Bacillati</taxon>
        <taxon>Bacillota</taxon>
        <taxon>Clostridia</taxon>
        <taxon>Eubacteriales</taxon>
        <taxon>Clostridiaceae</taxon>
        <taxon>Proteiniclasticum</taxon>
    </lineage>
</organism>
<dbReference type="Pfam" id="PF19652">
    <property type="entry name" value="DUF6155"/>
    <property type="match status" value="1"/>
</dbReference>
<dbReference type="RefSeq" id="WP_211801102.1">
    <property type="nucleotide sequence ID" value="NZ_JAGSCS010000009.1"/>
</dbReference>
<dbReference type="InterPro" id="IPR046153">
    <property type="entry name" value="DUF6155"/>
</dbReference>
<dbReference type="AlphaFoldDB" id="A0A941CPA7"/>
<evidence type="ECO:0000313" key="2">
    <source>
        <dbReference type="Proteomes" id="UP000675379"/>
    </source>
</evidence>
<proteinExistence type="predicted"/>
<comment type="caution">
    <text evidence="1">The sequence shown here is derived from an EMBL/GenBank/DDBJ whole genome shotgun (WGS) entry which is preliminary data.</text>
</comment>
<reference evidence="1" key="1">
    <citation type="submission" date="2021-04" db="EMBL/GenBank/DDBJ databases">
        <title>Proteiniclasticum sedimins sp. nov., an obligate anaerobic bacterium isolated from anaerobic sludge.</title>
        <authorList>
            <person name="Liu J."/>
        </authorList>
    </citation>
    <scope>NUCLEOTIDE SEQUENCE</scope>
    <source>
        <strain evidence="1">BAD-10</strain>
    </source>
</reference>
<protein>
    <submittedName>
        <fullName evidence="1">Uncharacterized protein</fullName>
    </submittedName>
</protein>
<dbReference type="Proteomes" id="UP000675379">
    <property type="component" value="Unassembled WGS sequence"/>
</dbReference>
<gene>
    <name evidence="1" type="ORF">KCG48_07845</name>
</gene>